<evidence type="ECO:0000313" key="1">
    <source>
        <dbReference type="EMBL" id="CAH9123166.1"/>
    </source>
</evidence>
<gene>
    <name evidence="1" type="ORF">CEPIT_LOCUS25001</name>
    <name evidence="2" type="ORF">CEPIT_LOCUS25302</name>
</gene>
<comment type="caution">
    <text evidence="2">The sequence shown here is derived from an EMBL/GenBank/DDBJ whole genome shotgun (WGS) entry which is preliminary data.</text>
</comment>
<proteinExistence type="predicted"/>
<dbReference type="EMBL" id="CAMAPF010000930">
    <property type="protein sequence ID" value="CAH9123166.1"/>
    <property type="molecule type" value="Genomic_DNA"/>
</dbReference>
<name>A0AAV0EN34_9ASTE</name>
<sequence length="439" mass="50403">MIHGPCGVINPQCPCMVLSHGSTDPKCRSKYPHTFSPLTVFDEDCFPSYRRRDTGITVEVRKHKLDNRWIVPYNSHLLRKFDCHINVEVCASVRSVKYIYKYVYKGHDRVSMSLSESGEEGLIDEISDFQKARWVSAPEAAWRIFSFPISQMRPAVLQLQVHLENAHYLTFYGNQRITYITGAMDSMKTMLTQFFAMNASDHVAKSLHLLYVEFPHYFVWNNQRKQWTQRKRKEVIGRLVTVNPMEGERYYLRLLLSNVRGPTSFVDLKSVGSDAMATYRAAAERLGLLSGFSLNLGTPPPLEYDLVLPGDHFPVYVESAMPNCSYRQLFRAASFLYMPGKIAEATCVVFLNQCCDKRGRILIEHGTEPEHFLGVEMDLLQEIRMAFHINQTSSLAFFKNDRGRLCLLAISTCGIEEPPREKHEYEIRSLAYTNVADHA</sequence>
<keyword evidence="3" id="KW-1185">Reference proteome</keyword>
<dbReference type="AlphaFoldDB" id="A0AAV0EN34"/>
<dbReference type="PANTHER" id="PTHR10492">
    <property type="match status" value="1"/>
</dbReference>
<evidence type="ECO:0000313" key="3">
    <source>
        <dbReference type="Proteomes" id="UP001152523"/>
    </source>
</evidence>
<evidence type="ECO:0000313" key="2">
    <source>
        <dbReference type="EMBL" id="CAH9123554.1"/>
    </source>
</evidence>
<reference evidence="2" key="1">
    <citation type="submission" date="2022-07" db="EMBL/GenBank/DDBJ databases">
        <authorList>
            <person name="Macas J."/>
            <person name="Novak P."/>
            <person name="Neumann P."/>
        </authorList>
    </citation>
    <scope>NUCLEOTIDE SEQUENCE</scope>
</reference>
<accession>A0AAV0EN34</accession>
<organism evidence="2 3">
    <name type="scientific">Cuscuta epithymum</name>
    <dbReference type="NCBI Taxonomy" id="186058"/>
    <lineage>
        <taxon>Eukaryota</taxon>
        <taxon>Viridiplantae</taxon>
        <taxon>Streptophyta</taxon>
        <taxon>Embryophyta</taxon>
        <taxon>Tracheophyta</taxon>
        <taxon>Spermatophyta</taxon>
        <taxon>Magnoliopsida</taxon>
        <taxon>eudicotyledons</taxon>
        <taxon>Gunneridae</taxon>
        <taxon>Pentapetalae</taxon>
        <taxon>asterids</taxon>
        <taxon>lamiids</taxon>
        <taxon>Solanales</taxon>
        <taxon>Convolvulaceae</taxon>
        <taxon>Cuscuteae</taxon>
        <taxon>Cuscuta</taxon>
        <taxon>Cuscuta subgen. Cuscuta</taxon>
    </lineage>
</organism>
<protein>
    <submittedName>
        <fullName evidence="2">Uncharacterized protein</fullName>
    </submittedName>
</protein>
<dbReference type="EMBL" id="CAMAPF010000930">
    <property type="protein sequence ID" value="CAH9123554.1"/>
    <property type="molecule type" value="Genomic_DNA"/>
</dbReference>
<dbReference type="PANTHER" id="PTHR10492:SF57">
    <property type="entry name" value="ATP-DEPENDENT DNA HELICASE"/>
    <property type="match status" value="1"/>
</dbReference>
<dbReference type="Proteomes" id="UP001152523">
    <property type="component" value="Unassembled WGS sequence"/>
</dbReference>